<organism evidence="1 2">
    <name type="scientific">Lactococcus lactis subsp. lactis (strain IL1403)</name>
    <name type="common">Streptococcus lactis</name>
    <dbReference type="NCBI Taxonomy" id="272623"/>
    <lineage>
        <taxon>Bacteria</taxon>
        <taxon>Bacillati</taxon>
        <taxon>Bacillota</taxon>
        <taxon>Bacilli</taxon>
        <taxon>Lactobacillales</taxon>
        <taxon>Streptococcaceae</taxon>
        <taxon>Lactococcus</taxon>
    </lineage>
</organism>
<evidence type="ECO:0000313" key="1">
    <source>
        <dbReference type="EMBL" id="AAK05750.1"/>
    </source>
</evidence>
<dbReference type="EnsemblBacteria" id="AAK05750">
    <property type="protein sequence ID" value="AAK05750"/>
    <property type="gene ID" value="L101488"/>
</dbReference>
<dbReference type="Proteomes" id="UP000002196">
    <property type="component" value="Chromosome"/>
</dbReference>
<sequence length="54" mass="6196">MTSQNEGVVEAEIKNFGRQMIIEGEIHECELNWNKTWLIENCMTQAGAFSLGFF</sequence>
<protein>
    <submittedName>
        <fullName evidence="1">Uncharacterized protein</fullName>
    </submittedName>
</protein>
<evidence type="ECO:0000313" key="2">
    <source>
        <dbReference type="Proteomes" id="UP000002196"/>
    </source>
</evidence>
<reference evidence="1 2" key="1">
    <citation type="journal article" date="2001" name="Genome Res.">
        <title>The complete genome sequence of the lactic acid bacterium Lactococcus lactis ssp. lactis IL1403.</title>
        <authorList>
            <person name="Bolotin A."/>
            <person name="Wincker P."/>
            <person name="Mauger S."/>
            <person name="Jaillon O."/>
            <person name="Malarme K."/>
            <person name="Weissenbach J."/>
            <person name="Ehrlich S.D."/>
            <person name="Sorokin A."/>
        </authorList>
    </citation>
    <scope>NUCLEOTIDE SEQUENCE [LARGE SCALE GENOMIC DNA]</scope>
    <source>
        <strain evidence="1 2">IL1403</strain>
    </source>
</reference>
<dbReference type="KEGG" id="lla:L101488"/>
<dbReference type="AlphaFoldDB" id="Q9CF29"/>
<accession>Q9CF29</accession>
<name>Q9CF29_LACLA</name>
<keyword evidence="2" id="KW-1185">Reference proteome</keyword>
<dbReference type="HOGENOM" id="CLU_3169508_0_0_9"/>
<proteinExistence type="predicted"/>
<gene>
    <name evidence="1" type="primary">yraA</name>
    <name evidence="1" type="ORF">L101488</name>
</gene>
<dbReference type="PIR" id="D86831">
    <property type="entry name" value="D86831"/>
</dbReference>
<dbReference type="PaxDb" id="272623-L101488"/>
<dbReference type="EMBL" id="AE005176">
    <property type="protein sequence ID" value="AAK05750.1"/>
    <property type="molecule type" value="Genomic_DNA"/>
</dbReference>